<dbReference type="Pfam" id="PF12894">
    <property type="entry name" value="ANAPC4_WD40"/>
    <property type="match status" value="1"/>
</dbReference>
<evidence type="ECO:0000259" key="6">
    <source>
        <dbReference type="Pfam" id="PF08625"/>
    </source>
</evidence>
<dbReference type="GO" id="GO:0034511">
    <property type="term" value="F:U3 snoRNA binding"/>
    <property type="evidence" value="ECO:0007669"/>
    <property type="project" value="TreeGrafter"/>
</dbReference>
<accession>A0A7D9CXP9</accession>
<dbReference type="GO" id="GO:0000480">
    <property type="term" value="P:endonucleolytic cleavage in 5'-ETS of tricistronic rRNA transcript (SSU-rRNA, 5.8S rRNA, LSU-rRNA)"/>
    <property type="evidence" value="ECO:0007669"/>
    <property type="project" value="TreeGrafter"/>
</dbReference>
<dbReference type="InterPro" id="IPR001680">
    <property type="entry name" value="WD40_rpt"/>
</dbReference>
<feature type="repeat" description="WD" evidence="5">
    <location>
        <begin position="183"/>
        <end position="224"/>
    </location>
</feature>
<feature type="domain" description="Anaphase-promoting complex subunit 4-like WD40" evidence="7">
    <location>
        <begin position="25"/>
        <end position="101"/>
    </location>
</feature>
<dbReference type="InterPro" id="IPR011047">
    <property type="entry name" value="Quinoprotein_ADH-like_sf"/>
</dbReference>
<feature type="repeat" description="WD" evidence="5">
    <location>
        <begin position="484"/>
        <end position="525"/>
    </location>
</feature>
<dbReference type="InterPro" id="IPR013934">
    <property type="entry name" value="Utp13_C"/>
</dbReference>
<dbReference type="Gene3D" id="2.130.10.10">
    <property type="entry name" value="YVTN repeat-like/Quinoprotein amine dehydrogenase"/>
    <property type="match status" value="4"/>
</dbReference>
<dbReference type="InterPro" id="IPR024977">
    <property type="entry name" value="Apc4-like_WD40_dom"/>
</dbReference>
<evidence type="ECO:0000256" key="1">
    <source>
        <dbReference type="ARBA" id="ARBA00004604"/>
    </source>
</evidence>
<dbReference type="CDD" id="cd00200">
    <property type="entry name" value="WD40"/>
    <property type="match status" value="1"/>
</dbReference>
<dbReference type="GO" id="GO:0032040">
    <property type="term" value="C:small-subunit processome"/>
    <property type="evidence" value="ECO:0007669"/>
    <property type="project" value="InterPro"/>
</dbReference>
<dbReference type="PANTHER" id="PTHR19854:SF15">
    <property type="entry name" value="TRANSDUCIN BETA-LIKE PROTEIN 3"/>
    <property type="match status" value="1"/>
</dbReference>
<feature type="domain" description="U3 small nucleolar RNA-associated protein 13 C-terminal" evidence="6">
    <location>
        <begin position="663"/>
        <end position="801"/>
    </location>
</feature>
<dbReference type="GO" id="GO:0000472">
    <property type="term" value="P:endonucleolytic cleavage to generate mature 5'-end of SSU-rRNA from (SSU-rRNA, 5.8S rRNA, LSU-rRNA)"/>
    <property type="evidence" value="ECO:0007669"/>
    <property type="project" value="TreeGrafter"/>
</dbReference>
<dbReference type="Pfam" id="PF00400">
    <property type="entry name" value="WD40"/>
    <property type="match status" value="7"/>
</dbReference>
<feature type="repeat" description="WD" evidence="5">
    <location>
        <begin position="381"/>
        <end position="422"/>
    </location>
</feature>
<evidence type="ECO:0000256" key="3">
    <source>
        <dbReference type="ARBA" id="ARBA00022737"/>
    </source>
</evidence>
<dbReference type="Proteomes" id="UP000478008">
    <property type="component" value="Unassembled WGS sequence"/>
</dbReference>
<feature type="repeat" description="WD" evidence="5">
    <location>
        <begin position="54"/>
        <end position="95"/>
    </location>
</feature>
<proteinExistence type="predicted"/>
<evidence type="ECO:0000313" key="8">
    <source>
        <dbReference type="EMBL" id="VUG18377.1"/>
    </source>
</evidence>
<comment type="subcellular location">
    <subcellularLocation>
        <location evidence="1">Nucleus</location>
        <location evidence="1">Nucleolus</location>
    </subcellularLocation>
</comment>
<dbReference type="PANTHER" id="PTHR19854">
    <property type="entry name" value="TRANSDUCIN BETA-LIKE 3"/>
    <property type="match status" value="1"/>
</dbReference>
<dbReference type="SUPFAM" id="SSF50998">
    <property type="entry name" value="Quinoprotein alcohol dehydrogenase-like"/>
    <property type="match status" value="1"/>
</dbReference>
<feature type="repeat" description="WD" evidence="5">
    <location>
        <begin position="568"/>
        <end position="609"/>
    </location>
</feature>
<keyword evidence="3" id="KW-0677">Repeat</keyword>
<evidence type="ECO:0000256" key="5">
    <source>
        <dbReference type="PROSITE-ProRule" id="PRU00221"/>
    </source>
</evidence>
<dbReference type="InterPro" id="IPR019775">
    <property type="entry name" value="WD40_repeat_CS"/>
</dbReference>
<feature type="repeat" description="WD" evidence="5">
    <location>
        <begin position="610"/>
        <end position="651"/>
    </location>
</feature>
<evidence type="ECO:0000259" key="7">
    <source>
        <dbReference type="Pfam" id="PF12894"/>
    </source>
</evidence>
<dbReference type="Pfam" id="PF08625">
    <property type="entry name" value="Utp13"/>
    <property type="match status" value="1"/>
</dbReference>
<evidence type="ECO:0000256" key="2">
    <source>
        <dbReference type="ARBA" id="ARBA00022574"/>
    </source>
</evidence>
<protein>
    <submittedName>
        <fullName evidence="8">DEBR0S3_09120g1_1</fullName>
    </submittedName>
</protein>
<feature type="repeat" description="WD" evidence="5">
    <location>
        <begin position="526"/>
        <end position="567"/>
    </location>
</feature>
<dbReference type="EMBL" id="CABFWN010000003">
    <property type="protein sequence ID" value="VUG18377.1"/>
    <property type="molecule type" value="Genomic_DNA"/>
</dbReference>
<dbReference type="PROSITE" id="PS50294">
    <property type="entry name" value="WD_REPEATS_REGION"/>
    <property type="match status" value="5"/>
</dbReference>
<dbReference type="SUPFAM" id="SSF50978">
    <property type="entry name" value="WD40 repeat-like"/>
    <property type="match status" value="1"/>
</dbReference>
<dbReference type="InterPro" id="IPR036322">
    <property type="entry name" value="WD40_repeat_dom_sf"/>
</dbReference>
<name>A0A7D9CXP9_DEKBR</name>
<reference evidence="8 9" key="1">
    <citation type="submission" date="2019-07" db="EMBL/GenBank/DDBJ databases">
        <authorList>
            <person name="Friedrich A."/>
            <person name="Schacherer J."/>
        </authorList>
    </citation>
    <scope>NUCLEOTIDE SEQUENCE [LARGE SCALE GENOMIC DNA]</scope>
</reference>
<sequence length="808" mass="90403">MSEVKRSYKLNGIEPFYIGAASATFSSDGSVMATAVLEDTIVIDRINNEVLYTFEGDSSEVTALQLSPDGRFLAVLSQSQQLRVFSVETGSIIKSTRLSSSCYITAADPSSTLFSFGLTDGSVVVWDIEGSFITHNLKGHGSTVCSLAFFGEMNSRNWMLASGDIMGMVKVWDLVKRKCIFTENEHTSAVRGVNFNHDGSRFVSSGRDGLAIVYQTTNRRKWKDICTIPVEMSVEAAGFVGSKEDNYAKEYLYTAGEGCVMKVWDLDEEKLYAQTKPPLKTTEELMMTQIIPALGEDGISVSSLIAVQSDQTILDLDIWTGLDTAGSHIIPVTRRMAGNHGTIADMKYVGPKGRKLIALATNSPSLRIVNLRERPFDMELYEGHTDLLNMLDSTVDGLWLATASKDNTARLWRFDEGENKFKCYAVFIGHGASVSAVGLPRTPINQYPRFIITASEDTTIKKWKVPKPDDSSEVKVVKTSEYTRKAHEKVIHAIDISPNNDFLATASHDKTAKIWDLASGETIGILRGHKRPVYDISFCGYDRLVTTCSGDQTAKVWSLDEFSCQRTYEGHSGAVQRISFLDRNQFIIGAGADGLIKIWSVSSGECVQTLDNHNNRIWALCVKNDGQEFVSADADGTISIWEDNTEEAKHEEEVNMKNKVEKEQELQNYIHNGEWVEAFKLAMKLNHPMRLYNVVRSSIAANEDKESDLGSFKLEEAITELSDDEIKQMFERIRDWNTNRRFFAIAQRLIKVLLVKFSAEKLSGIPGMMNIIGAIIPYSERHYSRYDDLIERSYTLDYVAKKRDELAN</sequence>
<dbReference type="AlphaFoldDB" id="A0A7D9CXP9"/>
<evidence type="ECO:0000313" key="9">
    <source>
        <dbReference type="Proteomes" id="UP000478008"/>
    </source>
</evidence>
<dbReference type="PRINTS" id="PR00320">
    <property type="entry name" value="GPROTEINBRPT"/>
</dbReference>
<dbReference type="PROSITE" id="PS00678">
    <property type="entry name" value="WD_REPEATS_1"/>
    <property type="match status" value="1"/>
</dbReference>
<dbReference type="InterPro" id="IPR020472">
    <property type="entry name" value="WD40_PAC1"/>
</dbReference>
<dbReference type="GO" id="GO:0030686">
    <property type="term" value="C:90S preribosome"/>
    <property type="evidence" value="ECO:0007669"/>
    <property type="project" value="TreeGrafter"/>
</dbReference>
<organism evidence="8 9">
    <name type="scientific">Dekkera bruxellensis</name>
    <name type="common">Brettanomyces custersii</name>
    <dbReference type="NCBI Taxonomy" id="5007"/>
    <lineage>
        <taxon>Eukaryota</taxon>
        <taxon>Fungi</taxon>
        <taxon>Dikarya</taxon>
        <taxon>Ascomycota</taxon>
        <taxon>Saccharomycotina</taxon>
        <taxon>Pichiomycetes</taxon>
        <taxon>Pichiales</taxon>
        <taxon>Pichiaceae</taxon>
        <taxon>Brettanomyces</taxon>
    </lineage>
</organism>
<keyword evidence="4" id="KW-0539">Nucleus</keyword>
<dbReference type="SMART" id="SM00320">
    <property type="entry name" value="WD40"/>
    <property type="match status" value="11"/>
</dbReference>
<dbReference type="PROSITE" id="PS50082">
    <property type="entry name" value="WD_REPEATS_2"/>
    <property type="match status" value="8"/>
</dbReference>
<dbReference type="InterPro" id="IPR015943">
    <property type="entry name" value="WD40/YVTN_repeat-like_dom_sf"/>
</dbReference>
<keyword evidence="9" id="KW-1185">Reference proteome</keyword>
<evidence type="ECO:0000256" key="4">
    <source>
        <dbReference type="ARBA" id="ARBA00023242"/>
    </source>
</evidence>
<gene>
    <name evidence="8" type="primary">UTP13</name>
    <name evidence="8" type="ORF">DEBR0S3_09120G</name>
</gene>
<keyword evidence="2 5" id="KW-0853">WD repeat</keyword>
<feature type="repeat" description="WD" evidence="5">
    <location>
        <begin position="137"/>
        <end position="182"/>
    </location>
</feature>